<sequence length="888" mass="100915">MPNHNQIKRIAFVTAALTGEELQASQRDAAVVFGILTDPELGSCDPKLSTLIHQCGSQTEFEEAFSLILKSWDSTTQLILYFSGHGKVINNNYCLRFGENVYPFKNLITQLEVNGVGRAILILDTCYSGAAIGTKSNENIFIIEDDIPQGIAIITSSKKSQQSYELENGSHSVFTSLLCQGIKTGLDGKETNSGLISVNDIVTYIHNKLKSPEYSKYAQIPVFEISKADKDVWITKNPNRKTIGKEPKLISPPIRPASPKLIVSPTDQELKLPEGWIEVTQEFIKQKAQNIFPDLIVRYFDVRDPGWEEALSEEIPHRNIVGDLIDTLKRPPERGLRLTVLIGPGCEGKSTALRQAICNLVRSDSSFRIIWWEDPIIADLKTFLMLLPPVGNNERWLIVSDNPSRQLIKAVHELFSEPLPRRDIQFLFCCRDTVWQNYGEELTWDQRRSKISMPKLKEDEARKIVQAWKKAGKLENKSEENAVQELLEKQKSEKAAFLAAMLQICEGTTAKDRVERILIDIKGKPRAKYVLDAYVCIVAMHKEGLDFLKFSVIAEAIQYNPTQIRVDILEELGDEIILHDGKKPIVTRQQVIAEAAYEILSRPPYSKNFEDDIYPRLAKSAQKLVGSGVIGRKGQEIVNWQYDFPNHFANSKPTPRIDLAIQIAEVLYLNSDYQVERDRRLFTHLAGIYLDNYKFPQSIRLFRESSFTTRDRKFYHTWAIAERENGNYLYSVWLCAIALADNTIPILDGESVMIYLSNTGFAFFKLCNKSADAYVKALGASAKLALEIAPRVKYKKDSGDRNKKKTIIDLNENIQRAKRLGVHDLEQITFEQLFQRFKSGLEAVSQSLAKESHENNIMGLPHWVEKLDELQFLSLKQELKQNENGIDL</sequence>
<dbReference type="Pfam" id="PF00656">
    <property type="entry name" value="Peptidase_C14"/>
    <property type="match status" value="1"/>
</dbReference>
<dbReference type="RefSeq" id="WP_190906039.1">
    <property type="nucleotide sequence ID" value="NZ_JACJTQ010000007.1"/>
</dbReference>
<keyword evidence="1" id="KW-0175">Coiled coil</keyword>
<dbReference type="InterPro" id="IPR011600">
    <property type="entry name" value="Pept_C14_caspase"/>
</dbReference>
<evidence type="ECO:0000259" key="3">
    <source>
        <dbReference type="Pfam" id="PF25199"/>
    </source>
</evidence>
<organism evidence="4 5">
    <name type="scientific">Anabaena catenula FACHB-362</name>
    <dbReference type="NCBI Taxonomy" id="2692877"/>
    <lineage>
        <taxon>Bacteria</taxon>
        <taxon>Bacillati</taxon>
        <taxon>Cyanobacteriota</taxon>
        <taxon>Cyanophyceae</taxon>
        <taxon>Nostocales</taxon>
        <taxon>Nostocaceae</taxon>
        <taxon>Anabaena</taxon>
    </lineage>
</organism>
<evidence type="ECO:0000313" key="5">
    <source>
        <dbReference type="Proteomes" id="UP000660381"/>
    </source>
</evidence>
<dbReference type="EMBL" id="JACJTQ010000007">
    <property type="protein sequence ID" value="MBD2691571.1"/>
    <property type="molecule type" value="Genomic_DNA"/>
</dbReference>
<accession>A0ABR8J3F2</accession>
<evidence type="ECO:0000256" key="1">
    <source>
        <dbReference type="SAM" id="Coils"/>
    </source>
</evidence>
<feature type="domain" description="Peptidase C14 caspase" evidence="2">
    <location>
        <begin position="71"/>
        <end position="231"/>
    </location>
</feature>
<dbReference type="Proteomes" id="UP000660381">
    <property type="component" value="Unassembled WGS sequence"/>
</dbReference>
<comment type="caution">
    <text evidence="4">The sequence shown here is derived from an EMBL/GenBank/DDBJ whole genome shotgun (WGS) entry which is preliminary data.</text>
</comment>
<feature type="domain" description="Novel STAND NTPase 5" evidence="3">
    <location>
        <begin position="298"/>
        <end position="442"/>
    </location>
</feature>
<dbReference type="Pfam" id="PF25199">
    <property type="entry name" value="nSTAND_NTPase5"/>
    <property type="match status" value="1"/>
</dbReference>
<protein>
    <submittedName>
        <fullName evidence="4">Caspase family protein</fullName>
    </submittedName>
</protein>
<reference evidence="4 5" key="1">
    <citation type="journal article" date="2020" name="ISME J.">
        <title>Comparative genomics reveals insights into cyanobacterial evolution and habitat adaptation.</title>
        <authorList>
            <person name="Chen M.Y."/>
            <person name="Teng W.K."/>
            <person name="Zhao L."/>
            <person name="Hu C.X."/>
            <person name="Zhou Y.K."/>
            <person name="Han B.P."/>
            <person name="Song L.R."/>
            <person name="Shu W.S."/>
        </authorList>
    </citation>
    <scope>NUCLEOTIDE SEQUENCE [LARGE SCALE GENOMIC DNA]</scope>
    <source>
        <strain evidence="4 5">FACHB-362</strain>
    </source>
</reference>
<gene>
    <name evidence="4" type="ORF">H6G68_07345</name>
</gene>
<dbReference type="InterPro" id="IPR057574">
    <property type="entry name" value="nSTAND_NTPase5_dom"/>
</dbReference>
<dbReference type="SUPFAM" id="SSF52129">
    <property type="entry name" value="Caspase-like"/>
    <property type="match status" value="1"/>
</dbReference>
<proteinExistence type="predicted"/>
<dbReference type="InterPro" id="IPR029030">
    <property type="entry name" value="Caspase-like_dom_sf"/>
</dbReference>
<dbReference type="Gene3D" id="3.40.50.1460">
    <property type="match status" value="1"/>
</dbReference>
<evidence type="ECO:0000313" key="4">
    <source>
        <dbReference type="EMBL" id="MBD2691571.1"/>
    </source>
</evidence>
<keyword evidence="5" id="KW-1185">Reference proteome</keyword>
<feature type="coiled-coil region" evidence="1">
    <location>
        <begin position="469"/>
        <end position="496"/>
    </location>
</feature>
<name>A0ABR8J3F2_9NOST</name>
<evidence type="ECO:0000259" key="2">
    <source>
        <dbReference type="Pfam" id="PF00656"/>
    </source>
</evidence>